<feature type="compositionally biased region" description="Low complexity" evidence="1">
    <location>
        <begin position="93"/>
        <end position="105"/>
    </location>
</feature>
<dbReference type="InterPro" id="IPR046497">
    <property type="entry name" value="DUF6590"/>
</dbReference>
<evidence type="ECO:0000313" key="4">
    <source>
        <dbReference type="Proteomes" id="UP001301769"/>
    </source>
</evidence>
<feature type="region of interest" description="Disordered" evidence="1">
    <location>
        <begin position="553"/>
        <end position="572"/>
    </location>
</feature>
<feature type="region of interest" description="Disordered" evidence="1">
    <location>
        <begin position="343"/>
        <end position="367"/>
    </location>
</feature>
<feature type="compositionally biased region" description="Polar residues" evidence="1">
    <location>
        <begin position="1"/>
        <end position="10"/>
    </location>
</feature>
<feature type="compositionally biased region" description="Polar residues" evidence="1">
    <location>
        <begin position="69"/>
        <end position="92"/>
    </location>
</feature>
<dbReference type="Proteomes" id="UP001301769">
    <property type="component" value="Unassembled WGS sequence"/>
</dbReference>
<proteinExistence type="predicted"/>
<accession>A0AAN6YBE4</accession>
<feature type="compositionally biased region" description="Polar residues" evidence="1">
    <location>
        <begin position="119"/>
        <end position="135"/>
    </location>
</feature>
<feature type="compositionally biased region" description="Polar residues" evidence="1">
    <location>
        <begin position="299"/>
        <end position="308"/>
    </location>
</feature>
<organism evidence="3 4">
    <name type="scientific">Rhypophila decipiens</name>
    <dbReference type="NCBI Taxonomy" id="261697"/>
    <lineage>
        <taxon>Eukaryota</taxon>
        <taxon>Fungi</taxon>
        <taxon>Dikarya</taxon>
        <taxon>Ascomycota</taxon>
        <taxon>Pezizomycotina</taxon>
        <taxon>Sordariomycetes</taxon>
        <taxon>Sordariomycetidae</taxon>
        <taxon>Sordariales</taxon>
        <taxon>Naviculisporaceae</taxon>
        <taxon>Rhypophila</taxon>
    </lineage>
</organism>
<feature type="compositionally biased region" description="Acidic residues" evidence="1">
    <location>
        <begin position="191"/>
        <end position="200"/>
    </location>
</feature>
<feature type="region of interest" description="Disordered" evidence="1">
    <location>
        <begin position="1"/>
        <end position="318"/>
    </location>
</feature>
<gene>
    <name evidence="3" type="ORF">QBC37DRAFT_113180</name>
</gene>
<evidence type="ECO:0000313" key="3">
    <source>
        <dbReference type="EMBL" id="KAK4215939.1"/>
    </source>
</evidence>
<dbReference type="PANTHER" id="PTHR35391">
    <property type="entry name" value="C2H2-TYPE DOMAIN-CONTAINING PROTEIN-RELATED"/>
    <property type="match status" value="1"/>
</dbReference>
<evidence type="ECO:0000256" key="1">
    <source>
        <dbReference type="SAM" id="MobiDB-lite"/>
    </source>
</evidence>
<feature type="compositionally biased region" description="Polar residues" evidence="1">
    <location>
        <begin position="242"/>
        <end position="253"/>
    </location>
</feature>
<evidence type="ECO:0000259" key="2">
    <source>
        <dbReference type="Pfam" id="PF20233"/>
    </source>
</evidence>
<dbReference type="AlphaFoldDB" id="A0AAN6YBE4"/>
<feature type="compositionally biased region" description="Basic and acidic residues" evidence="1">
    <location>
        <begin position="158"/>
        <end position="172"/>
    </location>
</feature>
<name>A0AAN6YBE4_9PEZI</name>
<dbReference type="EMBL" id="MU858074">
    <property type="protein sequence ID" value="KAK4215939.1"/>
    <property type="molecule type" value="Genomic_DNA"/>
</dbReference>
<dbReference type="PANTHER" id="PTHR35391:SF5">
    <property type="entry name" value="DUF6590 DOMAIN-CONTAINING PROTEIN"/>
    <property type="match status" value="1"/>
</dbReference>
<sequence length="572" mass="62540">MSGNRRSNQGPRYDWVPPEAQQQQHTQYGNQGGIDHITAGLSGVSLHNPTYGQGTGYESVPYSPEGQYQHYQPNSYAYPQDPSYPSQESGYSQAAAYPADPQYAQGGQYPTDGYEYPNVDNSVDPNSQYTTTARQQYPAHHKGKLRAVDQAGNNKPKSSRDKPRDRERDHGKGRSSASKSGRSKSGKGQAEEDPAQDETDEHTPFYRGPASPQQGTAALDDSQGGGTTAFNAPADGAVYDDSYTTTPQPTGDQGLSYEGHAAAPEDSTGYPYGDPYASNDYQGAHGSGSRQTGMEDTHSQSSYRSPMSSEPYPADLPDDLASAIAESDGYTVAGSSHLIGDDAGVGASGDHTYPGYEDGPGLQTPRATTPQVALASTVGQAELDERYIVEPSSRFYTGDVFKVLWSEPLGAGRADMTDAEARSHLGQRFYVGIRRFIIVRTDEGHSTCVPILTYERRACTKRGVKPRTHGIIYPDGTRPRPLDGEPPLGCKPVKIELDFPQERIVKESRVNYAKLVTIEHNVKVFFIGRVAAEHLHLVNESVDKCWEYKNKLSHSKGDSGRKHYPNYSYRNR</sequence>
<keyword evidence="4" id="KW-1185">Reference proteome</keyword>
<reference evidence="3" key="2">
    <citation type="submission" date="2023-05" db="EMBL/GenBank/DDBJ databases">
        <authorList>
            <consortium name="Lawrence Berkeley National Laboratory"/>
            <person name="Steindorff A."/>
            <person name="Hensen N."/>
            <person name="Bonometti L."/>
            <person name="Westerberg I."/>
            <person name="Brannstrom I.O."/>
            <person name="Guillou S."/>
            <person name="Cros-Aarteil S."/>
            <person name="Calhoun S."/>
            <person name="Haridas S."/>
            <person name="Kuo A."/>
            <person name="Mondo S."/>
            <person name="Pangilinan J."/>
            <person name="Riley R."/>
            <person name="Labutti K."/>
            <person name="Andreopoulos B."/>
            <person name="Lipzen A."/>
            <person name="Chen C."/>
            <person name="Yanf M."/>
            <person name="Daum C."/>
            <person name="Ng V."/>
            <person name="Clum A."/>
            <person name="Ohm R."/>
            <person name="Martin F."/>
            <person name="Silar P."/>
            <person name="Natvig D."/>
            <person name="Lalanne C."/>
            <person name="Gautier V."/>
            <person name="Ament-Velasquez S.L."/>
            <person name="Kruys A."/>
            <person name="Hutchinson M.I."/>
            <person name="Powell A.J."/>
            <person name="Barry K."/>
            <person name="Miller A.N."/>
            <person name="Grigoriev I.V."/>
            <person name="Debuchy R."/>
            <person name="Gladieux P."/>
            <person name="Thoren M.H."/>
            <person name="Johannesson H."/>
        </authorList>
    </citation>
    <scope>NUCLEOTIDE SEQUENCE</scope>
    <source>
        <strain evidence="3">PSN293</strain>
    </source>
</reference>
<dbReference type="Pfam" id="PF20233">
    <property type="entry name" value="DUF6590"/>
    <property type="match status" value="1"/>
</dbReference>
<reference evidence="3" key="1">
    <citation type="journal article" date="2023" name="Mol. Phylogenet. Evol.">
        <title>Genome-scale phylogeny and comparative genomics of the fungal order Sordariales.</title>
        <authorList>
            <person name="Hensen N."/>
            <person name="Bonometti L."/>
            <person name="Westerberg I."/>
            <person name="Brannstrom I.O."/>
            <person name="Guillou S."/>
            <person name="Cros-Aarteil S."/>
            <person name="Calhoun S."/>
            <person name="Haridas S."/>
            <person name="Kuo A."/>
            <person name="Mondo S."/>
            <person name="Pangilinan J."/>
            <person name="Riley R."/>
            <person name="LaButti K."/>
            <person name="Andreopoulos B."/>
            <person name="Lipzen A."/>
            <person name="Chen C."/>
            <person name="Yan M."/>
            <person name="Daum C."/>
            <person name="Ng V."/>
            <person name="Clum A."/>
            <person name="Steindorff A."/>
            <person name="Ohm R.A."/>
            <person name="Martin F."/>
            <person name="Silar P."/>
            <person name="Natvig D.O."/>
            <person name="Lalanne C."/>
            <person name="Gautier V."/>
            <person name="Ament-Velasquez S.L."/>
            <person name="Kruys A."/>
            <person name="Hutchinson M.I."/>
            <person name="Powell A.J."/>
            <person name="Barry K."/>
            <person name="Miller A.N."/>
            <person name="Grigoriev I.V."/>
            <person name="Debuchy R."/>
            <person name="Gladieux P."/>
            <person name="Hiltunen Thoren M."/>
            <person name="Johannesson H."/>
        </authorList>
    </citation>
    <scope>NUCLEOTIDE SEQUENCE</scope>
    <source>
        <strain evidence="3">PSN293</strain>
    </source>
</reference>
<comment type="caution">
    <text evidence="3">The sequence shown here is derived from an EMBL/GenBank/DDBJ whole genome shotgun (WGS) entry which is preliminary data.</text>
</comment>
<protein>
    <recommendedName>
        <fullName evidence="2">DUF6590 domain-containing protein</fullName>
    </recommendedName>
</protein>
<feature type="domain" description="DUF6590" evidence="2">
    <location>
        <begin position="393"/>
        <end position="538"/>
    </location>
</feature>